<dbReference type="EMBL" id="BKCJ010009859">
    <property type="protein sequence ID" value="GEU88960.1"/>
    <property type="molecule type" value="Genomic_DNA"/>
</dbReference>
<evidence type="ECO:0000256" key="1">
    <source>
        <dbReference type="SAM" id="MobiDB-lite"/>
    </source>
</evidence>
<accession>A0A6L2NS65</accession>
<feature type="region of interest" description="Disordered" evidence="1">
    <location>
        <begin position="147"/>
        <end position="205"/>
    </location>
</feature>
<comment type="caution">
    <text evidence="2">The sequence shown here is derived from an EMBL/GenBank/DDBJ whole genome shotgun (WGS) entry which is preliminary data.</text>
</comment>
<protein>
    <submittedName>
        <fullName evidence="2">DNA helicase</fullName>
    </submittedName>
</protein>
<dbReference type="AlphaFoldDB" id="A0A6L2NS65"/>
<keyword evidence="2" id="KW-0378">Hydrolase</keyword>
<gene>
    <name evidence="2" type="ORF">Tci_060938</name>
</gene>
<dbReference type="GO" id="GO:0004386">
    <property type="term" value="F:helicase activity"/>
    <property type="evidence" value="ECO:0007669"/>
    <property type="project" value="UniProtKB-KW"/>
</dbReference>
<sequence length="223" mass="25188">MESTNNPDTIAASKGFSCEQTIPWERTLDNPMSFTFRKFISLQEISNTDFPEHYFNFAAYNELPAKVNVRNPVLTVMLTKTPSPALSRTASNQFDPQLNITSSSQQSPTRLRQPEDRMRSQQEKEPVDLPQLSTDMSTHIQVLQSTPPQIENPTEAHKGSKPSNPTTPSARKALFKDTSEIESPQVPKKQSTTSKKDQDHADDTLQVKPVEINFLHYKLMVTL</sequence>
<name>A0A6L2NS65_TANCI</name>
<keyword evidence="2" id="KW-0547">Nucleotide-binding</keyword>
<feature type="compositionally biased region" description="Polar residues" evidence="1">
    <location>
        <begin position="84"/>
        <end position="110"/>
    </location>
</feature>
<feature type="compositionally biased region" description="Basic and acidic residues" evidence="1">
    <location>
        <begin position="112"/>
        <end position="127"/>
    </location>
</feature>
<keyword evidence="2" id="KW-0347">Helicase</keyword>
<organism evidence="2">
    <name type="scientific">Tanacetum cinerariifolium</name>
    <name type="common">Dalmatian daisy</name>
    <name type="synonym">Chrysanthemum cinerariifolium</name>
    <dbReference type="NCBI Taxonomy" id="118510"/>
    <lineage>
        <taxon>Eukaryota</taxon>
        <taxon>Viridiplantae</taxon>
        <taxon>Streptophyta</taxon>
        <taxon>Embryophyta</taxon>
        <taxon>Tracheophyta</taxon>
        <taxon>Spermatophyta</taxon>
        <taxon>Magnoliopsida</taxon>
        <taxon>eudicotyledons</taxon>
        <taxon>Gunneridae</taxon>
        <taxon>Pentapetalae</taxon>
        <taxon>asterids</taxon>
        <taxon>campanulids</taxon>
        <taxon>Asterales</taxon>
        <taxon>Asteraceae</taxon>
        <taxon>Asteroideae</taxon>
        <taxon>Anthemideae</taxon>
        <taxon>Anthemidinae</taxon>
        <taxon>Tanacetum</taxon>
    </lineage>
</organism>
<reference evidence="2" key="1">
    <citation type="journal article" date="2019" name="Sci. Rep.">
        <title>Draft genome of Tanacetum cinerariifolium, the natural source of mosquito coil.</title>
        <authorList>
            <person name="Yamashiro T."/>
            <person name="Shiraishi A."/>
            <person name="Satake H."/>
            <person name="Nakayama K."/>
        </authorList>
    </citation>
    <scope>NUCLEOTIDE SEQUENCE</scope>
</reference>
<keyword evidence="2" id="KW-0067">ATP-binding</keyword>
<feature type="region of interest" description="Disordered" evidence="1">
    <location>
        <begin position="84"/>
        <end position="131"/>
    </location>
</feature>
<proteinExistence type="predicted"/>
<evidence type="ECO:0000313" key="2">
    <source>
        <dbReference type="EMBL" id="GEU88960.1"/>
    </source>
</evidence>
<feature type="compositionally biased region" description="Basic and acidic residues" evidence="1">
    <location>
        <begin position="194"/>
        <end position="205"/>
    </location>
</feature>